<name>A0AAV5T6U5_9BILA</name>
<dbReference type="AlphaFoldDB" id="A0AAV5T6U5"/>
<dbReference type="Proteomes" id="UP001432027">
    <property type="component" value="Unassembled WGS sequence"/>
</dbReference>
<dbReference type="EMBL" id="BTSX01000003">
    <property type="protein sequence ID" value="GMS90835.1"/>
    <property type="molecule type" value="Genomic_DNA"/>
</dbReference>
<sequence length="137" mass="15399">LLFAGRPSLFQMITATGHRTTLPYVAPPNLPAFIKQAEMHHTVLVSFPSSENSFFTGFEGGIPVPLNQLQNDTVFQMPTVLLYTHSRTADQGWGDDWSSTRVESISYRTLDLSDSDKTGREKFAQILANFLDRVHVR</sequence>
<organism evidence="1 2">
    <name type="scientific">Pristionchus entomophagus</name>
    <dbReference type="NCBI Taxonomy" id="358040"/>
    <lineage>
        <taxon>Eukaryota</taxon>
        <taxon>Metazoa</taxon>
        <taxon>Ecdysozoa</taxon>
        <taxon>Nematoda</taxon>
        <taxon>Chromadorea</taxon>
        <taxon>Rhabditida</taxon>
        <taxon>Rhabditina</taxon>
        <taxon>Diplogasteromorpha</taxon>
        <taxon>Diplogasteroidea</taxon>
        <taxon>Neodiplogasteridae</taxon>
        <taxon>Pristionchus</taxon>
    </lineage>
</organism>
<feature type="non-terminal residue" evidence="1">
    <location>
        <position position="1"/>
    </location>
</feature>
<evidence type="ECO:0000313" key="2">
    <source>
        <dbReference type="Proteomes" id="UP001432027"/>
    </source>
</evidence>
<evidence type="ECO:0000313" key="1">
    <source>
        <dbReference type="EMBL" id="GMS90835.1"/>
    </source>
</evidence>
<accession>A0AAV5T6U5</accession>
<keyword evidence="2" id="KW-1185">Reference proteome</keyword>
<reference evidence="1" key="1">
    <citation type="submission" date="2023-10" db="EMBL/GenBank/DDBJ databases">
        <title>Genome assembly of Pristionchus species.</title>
        <authorList>
            <person name="Yoshida K."/>
            <person name="Sommer R.J."/>
        </authorList>
    </citation>
    <scope>NUCLEOTIDE SEQUENCE</scope>
    <source>
        <strain evidence="1">RS0144</strain>
    </source>
</reference>
<protein>
    <submittedName>
        <fullName evidence="1">Uncharacterized protein</fullName>
    </submittedName>
</protein>
<comment type="caution">
    <text evidence="1">The sequence shown here is derived from an EMBL/GenBank/DDBJ whole genome shotgun (WGS) entry which is preliminary data.</text>
</comment>
<proteinExistence type="predicted"/>
<gene>
    <name evidence="1" type="ORF">PENTCL1PPCAC_13010</name>
</gene>